<evidence type="ECO:0000313" key="8">
    <source>
        <dbReference type="EMBL" id="KUM65150.1"/>
    </source>
</evidence>
<dbReference type="CDD" id="cd04301">
    <property type="entry name" value="NAT_SF"/>
    <property type="match status" value="1"/>
</dbReference>
<dbReference type="EMBL" id="LLXE01000032">
    <property type="protein sequence ID" value="KUM65150.1"/>
    <property type="molecule type" value="Genomic_DNA"/>
</dbReference>
<dbReference type="PROSITE" id="PS51186">
    <property type="entry name" value="GNAT"/>
    <property type="match status" value="1"/>
</dbReference>
<dbReference type="GO" id="GO:0016747">
    <property type="term" value="F:acyltransferase activity, transferring groups other than amino-acyl groups"/>
    <property type="evidence" value="ECO:0007669"/>
    <property type="project" value="InterPro"/>
</dbReference>
<evidence type="ECO:0000256" key="5">
    <source>
        <dbReference type="ARBA" id="ARBA00014467"/>
    </source>
</evidence>
<dbReference type="AlphaFoldDB" id="A0A117NR67"/>
<keyword evidence="6" id="KW-0511">Multifunctional enzyme</keyword>
<protein>
    <recommendedName>
        <fullName evidence="5">Bifunctional AAC/APH</fullName>
        <ecNumber evidence="4">2.7.1.190</ecNumber>
    </recommendedName>
</protein>
<dbReference type="GO" id="GO:0034071">
    <property type="term" value="F:aminoglycoside phosphotransferase activity"/>
    <property type="evidence" value="ECO:0007669"/>
    <property type="project" value="UniProtKB-EC"/>
</dbReference>
<evidence type="ECO:0000256" key="6">
    <source>
        <dbReference type="ARBA" id="ARBA00023268"/>
    </source>
</evidence>
<dbReference type="Pfam" id="PF01636">
    <property type="entry name" value="APH"/>
    <property type="match status" value="1"/>
</dbReference>
<dbReference type="SUPFAM" id="SSF55729">
    <property type="entry name" value="Acyl-CoA N-acyltransferases (Nat)"/>
    <property type="match status" value="1"/>
</dbReference>
<evidence type="ECO:0000256" key="4">
    <source>
        <dbReference type="ARBA" id="ARBA00011931"/>
    </source>
</evidence>
<reference evidence="8 9" key="1">
    <citation type="submission" date="2015-10" db="EMBL/GenBank/DDBJ databases">
        <title>Genome sequencing of Penicillium freii.</title>
        <authorList>
            <person name="Nguyen H.D."/>
            <person name="Visagie C.M."/>
            <person name="Seifert K.A."/>
        </authorList>
    </citation>
    <scope>NUCLEOTIDE SEQUENCE [LARGE SCALE GENOMIC DNA]</scope>
    <source>
        <strain evidence="8 9">DAOM 242723</strain>
    </source>
</reference>
<evidence type="ECO:0000259" key="7">
    <source>
        <dbReference type="PROSITE" id="PS51186"/>
    </source>
</evidence>
<organism evidence="8 9">
    <name type="scientific">Penicillium freii</name>
    <dbReference type="NCBI Taxonomy" id="48697"/>
    <lineage>
        <taxon>Eukaryota</taxon>
        <taxon>Fungi</taxon>
        <taxon>Dikarya</taxon>
        <taxon>Ascomycota</taxon>
        <taxon>Pezizomycotina</taxon>
        <taxon>Eurotiomycetes</taxon>
        <taxon>Eurotiomycetidae</taxon>
        <taxon>Eurotiales</taxon>
        <taxon>Aspergillaceae</taxon>
        <taxon>Penicillium</taxon>
    </lineage>
</organism>
<comment type="catalytic activity">
    <reaction evidence="1">
        <text>a gentamycin + GTP = a gentamycin 2''-phosphate + GDP + H(+)</text>
        <dbReference type="Rhea" id="RHEA:48872"/>
        <dbReference type="ChEBI" id="CHEBI:15378"/>
        <dbReference type="ChEBI" id="CHEBI:37565"/>
        <dbReference type="ChEBI" id="CHEBI:58189"/>
        <dbReference type="ChEBI" id="CHEBI:90218"/>
        <dbReference type="ChEBI" id="CHEBI:90219"/>
        <dbReference type="EC" id="2.7.1.190"/>
    </reaction>
</comment>
<sequence length="539" mass="59608">MASNTIHNAPGDIAIVRATVDDVPAVLHLLDTAVKWLASRDRTGQWGAGPFSENPRRAEQLKEFATTGHGLWLAVKVADGTAMDQNQPSNTLSKTVGGETPGSIIGALAVGERMPYVTPVSESELYVRLLVTDRQWAGNGVGKRLLGHARDLANGAGVSLLRVDCYAGGDGKLVQYYESQGFKRFENLNLEGGWPCQVLAQHLHEVELSCSRFTSITLLSKTGSSYNRRDPCFTCAISKMTPEGVEVEAGLHDSNHNTTRTISDSSFFREHRASTLPTPAEVRAINKESGNIRGTRFNRPPPVEFPSVGLIIKYGADTTVTEAETQNMVYNQLKGKVPVPEVFGWTEDGGQVFIYMSLIAGEPLEERWGALNDDEREAVCKELNGMAKAWRLLEQPDQVLYVGGLDNQPLNDIFLSGHRDLAGPFYGADAVQKFQNGCDIEIDGEVPVVFTHDDLVPPNILLSPGTNPVIAAIIDWAQAGWYPAYWEYCKARRVRPNPEDFDEDLHEEWKTRYLPTILDPVDDETVYHPWLWFVLSKGI</sequence>
<feature type="domain" description="N-acetyltransferase" evidence="7">
    <location>
        <begin position="13"/>
        <end position="205"/>
    </location>
</feature>
<comment type="function">
    <text evidence="2">Involved in resistance to gentamicin, tobramycin, and kanamycin. Tobramycin and kanamycin resistance is due to the ACC activity, specified by N-terminal region. The C-terminal region is a kinase that phosphorylates several 4,6-disubstituted aminoglycosides.</text>
</comment>
<dbReference type="InterPro" id="IPR051678">
    <property type="entry name" value="AGP_Transferase"/>
</dbReference>
<dbReference type="InterPro" id="IPR000182">
    <property type="entry name" value="GNAT_dom"/>
</dbReference>
<dbReference type="InterPro" id="IPR016181">
    <property type="entry name" value="Acyl_CoA_acyltransferase"/>
</dbReference>
<proteinExistence type="inferred from homology"/>
<dbReference type="Pfam" id="PF00583">
    <property type="entry name" value="Acetyltransf_1"/>
    <property type="match status" value="1"/>
</dbReference>
<name>A0A117NR67_PENFR</name>
<keyword evidence="9" id="KW-1185">Reference proteome</keyword>
<comment type="caution">
    <text evidence="8">The sequence shown here is derived from an EMBL/GenBank/DDBJ whole genome shotgun (WGS) entry which is preliminary data.</text>
</comment>
<accession>A0A117NR67</accession>
<comment type="similarity">
    <text evidence="3">In the C-terminal section; belongs to the aminoglycoside phosphotransferase family.</text>
</comment>
<dbReference type="InterPro" id="IPR011009">
    <property type="entry name" value="Kinase-like_dom_sf"/>
</dbReference>
<dbReference type="SUPFAM" id="SSF56112">
    <property type="entry name" value="Protein kinase-like (PK-like)"/>
    <property type="match status" value="1"/>
</dbReference>
<dbReference type="InterPro" id="IPR002575">
    <property type="entry name" value="Aminoglycoside_PTrfase"/>
</dbReference>
<dbReference type="EC" id="2.7.1.190" evidence="4"/>
<evidence type="ECO:0000256" key="1">
    <source>
        <dbReference type="ARBA" id="ARBA00001735"/>
    </source>
</evidence>
<evidence type="ECO:0000256" key="3">
    <source>
        <dbReference type="ARBA" id="ARBA00008487"/>
    </source>
</evidence>
<evidence type="ECO:0000313" key="9">
    <source>
        <dbReference type="Proteomes" id="UP000055045"/>
    </source>
</evidence>
<dbReference type="PANTHER" id="PTHR21310:SF54">
    <property type="entry name" value="AMINOGLYCOSIDE PHOSPHOTRANSFERASE DOMAIN-CONTAINING PROTEIN"/>
    <property type="match status" value="1"/>
</dbReference>
<dbReference type="CDD" id="cd05120">
    <property type="entry name" value="APH_ChoK_like"/>
    <property type="match status" value="1"/>
</dbReference>
<dbReference type="PANTHER" id="PTHR21310">
    <property type="entry name" value="AMINOGLYCOSIDE PHOSPHOTRANSFERASE-RELATED-RELATED"/>
    <property type="match status" value="1"/>
</dbReference>
<dbReference type="Proteomes" id="UP000055045">
    <property type="component" value="Unassembled WGS sequence"/>
</dbReference>
<gene>
    <name evidence="8" type="ORF">ACN42_g1926</name>
</gene>
<evidence type="ECO:0000256" key="2">
    <source>
        <dbReference type="ARBA" id="ARBA00002498"/>
    </source>
</evidence>
<dbReference type="Gene3D" id="3.40.630.30">
    <property type="match status" value="1"/>
</dbReference>